<dbReference type="InterPro" id="IPR012657">
    <property type="entry name" value="23S_rRNA-intervening_sequence"/>
</dbReference>
<organism evidence="1">
    <name type="scientific">bioreactor metagenome</name>
    <dbReference type="NCBI Taxonomy" id="1076179"/>
    <lineage>
        <taxon>unclassified sequences</taxon>
        <taxon>metagenomes</taxon>
        <taxon>ecological metagenomes</taxon>
    </lineage>
</organism>
<dbReference type="Pfam" id="PF05635">
    <property type="entry name" value="23S_rRNA_IVP"/>
    <property type="match status" value="1"/>
</dbReference>
<protein>
    <recommendedName>
        <fullName evidence="2">Four helix bundle protein</fullName>
    </recommendedName>
</protein>
<accession>A0A644X307</accession>
<dbReference type="PANTHER" id="PTHR38471">
    <property type="entry name" value="FOUR HELIX BUNDLE PROTEIN"/>
    <property type="match status" value="1"/>
</dbReference>
<sequence>MNIEKFEDIIAWQRARELTKLVNCNFGNSRDSNFRDQICSASLSVMNNIAEGFERKSNNELKQFLFYAKGSCGEVRSMLYVALDLLYISKDRFQLLMELCLETSRLISGFIKSLNASK</sequence>
<dbReference type="InterPro" id="IPR036583">
    <property type="entry name" value="23S_rRNA_IVS_sf"/>
</dbReference>
<dbReference type="NCBIfam" id="TIGR02436">
    <property type="entry name" value="four helix bundle protein"/>
    <property type="match status" value="1"/>
</dbReference>
<proteinExistence type="predicted"/>
<gene>
    <name evidence="1" type="ORF">SDC9_56678</name>
</gene>
<comment type="caution">
    <text evidence="1">The sequence shown here is derived from an EMBL/GenBank/DDBJ whole genome shotgun (WGS) entry which is preliminary data.</text>
</comment>
<dbReference type="EMBL" id="VSSQ01001681">
    <property type="protein sequence ID" value="MPM10347.1"/>
    <property type="molecule type" value="Genomic_DNA"/>
</dbReference>
<evidence type="ECO:0000313" key="1">
    <source>
        <dbReference type="EMBL" id="MPM10347.1"/>
    </source>
</evidence>
<dbReference type="CDD" id="cd16377">
    <property type="entry name" value="23S_rRNA_IVP_like"/>
    <property type="match status" value="1"/>
</dbReference>
<name>A0A644X307_9ZZZZ</name>
<evidence type="ECO:0008006" key="2">
    <source>
        <dbReference type="Google" id="ProtNLM"/>
    </source>
</evidence>
<dbReference type="SUPFAM" id="SSF158446">
    <property type="entry name" value="IVS-encoded protein-like"/>
    <property type="match status" value="1"/>
</dbReference>
<reference evidence="1" key="1">
    <citation type="submission" date="2019-08" db="EMBL/GenBank/DDBJ databases">
        <authorList>
            <person name="Kucharzyk K."/>
            <person name="Murdoch R.W."/>
            <person name="Higgins S."/>
            <person name="Loffler F."/>
        </authorList>
    </citation>
    <scope>NUCLEOTIDE SEQUENCE</scope>
</reference>
<dbReference type="Gene3D" id="1.20.1440.60">
    <property type="entry name" value="23S rRNA-intervening sequence"/>
    <property type="match status" value="1"/>
</dbReference>
<dbReference type="PANTHER" id="PTHR38471:SF2">
    <property type="entry name" value="FOUR HELIX BUNDLE PROTEIN"/>
    <property type="match status" value="1"/>
</dbReference>
<dbReference type="AlphaFoldDB" id="A0A644X307"/>